<feature type="domain" description="Histidine kinase" evidence="11">
    <location>
        <begin position="240"/>
        <end position="447"/>
    </location>
</feature>
<dbReference type="Gene3D" id="3.30.565.10">
    <property type="entry name" value="Histidine kinase-like ATPase, C-terminal domain"/>
    <property type="match status" value="1"/>
</dbReference>
<dbReference type="GO" id="GO:0005524">
    <property type="term" value="F:ATP binding"/>
    <property type="evidence" value="ECO:0007669"/>
    <property type="project" value="UniProtKB-KW"/>
</dbReference>
<evidence type="ECO:0000313" key="12">
    <source>
        <dbReference type="EMBL" id="MBC1371300.1"/>
    </source>
</evidence>
<evidence type="ECO:0000256" key="9">
    <source>
        <dbReference type="ARBA" id="ARBA00023012"/>
    </source>
</evidence>
<keyword evidence="10" id="KW-0812">Transmembrane</keyword>
<accession>A0A841Y293</accession>
<keyword evidence="7 12" id="KW-0418">Kinase</keyword>
<evidence type="ECO:0000313" key="13">
    <source>
        <dbReference type="Proteomes" id="UP000591929"/>
    </source>
</evidence>
<dbReference type="SUPFAM" id="SSF55874">
    <property type="entry name" value="ATPase domain of HSP90 chaperone/DNA topoisomerase II/histidine kinase"/>
    <property type="match status" value="1"/>
</dbReference>
<proteinExistence type="predicted"/>
<evidence type="ECO:0000256" key="5">
    <source>
        <dbReference type="ARBA" id="ARBA00022679"/>
    </source>
</evidence>
<dbReference type="Proteomes" id="UP000591929">
    <property type="component" value="Unassembled WGS sequence"/>
</dbReference>
<dbReference type="EC" id="2.7.13.3" evidence="3"/>
<evidence type="ECO:0000256" key="1">
    <source>
        <dbReference type="ARBA" id="ARBA00000085"/>
    </source>
</evidence>
<keyword evidence="9" id="KW-0902">Two-component regulatory system</keyword>
<evidence type="ECO:0000256" key="10">
    <source>
        <dbReference type="SAM" id="Phobius"/>
    </source>
</evidence>
<dbReference type="GO" id="GO:0000155">
    <property type="term" value="F:phosphorelay sensor kinase activity"/>
    <property type="evidence" value="ECO:0007669"/>
    <property type="project" value="InterPro"/>
</dbReference>
<dbReference type="GO" id="GO:0004721">
    <property type="term" value="F:phosphoprotein phosphatase activity"/>
    <property type="evidence" value="ECO:0007669"/>
    <property type="project" value="TreeGrafter"/>
</dbReference>
<evidence type="ECO:0000256" key="3">
    <source>
        <dbReference type="ARBA" id="ARBA00012438"/>
    </source>
</evidence>
<dbReference type="EMBL" id="JAARPL010000002">
    <property type="protein sequence ID" value="MBC1371300.1"/>
    <property type="molecule type" value="Genomic_DNA"/>
</dbReference>
<dbReference type="InterPro" id="IPR003661">
    <property type="entry name" value="HisK_dim/P_dom"/>
</dbReference>
<dbReference type="PANTHER" id="PTHR45453">
    <property type="entry name" value="PHOSPHATE REGULON SENSOR PROTEIN PHOR"/>
    <property type="match status" value="1"/>
</dbReference>
<dbReference type="InterPro" id="IPR050351">
    <property type="entry name" value="BphY/WalK/GraS-like"/>
</dbReference>
<dbReference type="Gene3D" id="1.10.287.130">
    <property type="match status" value="1"/>
</dbReference>
<evidence type="ECO:0000256" key="7">
    <source>
        <dbReference type="ARBA" id="ARBA00022777"/>
    </source>
</evidence>
<comment type="catalytic activity">
    <reaction evidence="1">
        <text>ATP + protein L-histidine = ADP + protein N-phospho-L-histidine.</text>
        <dbReference type="EC" id="2.7.13.3"/>
    </reaction>
</comment>
<dbReference type="RefSeq" id="WP_185376019.1">
    <property type="nucleotide sequence ID" value="NZ_JAARPL010000002.1"/>
</dbReference>
<dbReference type="InterPro" id="IPR003594">
    <property type="entry name" value="HATPase_dom"/>
</dbReference>
<evidence type="ECO:0000256" key="4">
    <source>
        <dbReference type="ARBA" id="ARBA00022553"/>
    </source>
</evidence>
<feature type="transmembrane region" description="Helical" evidence="10">
    <location>
        <begin position="147"/>
        <end position="170"/>
    </location>
</feature>
<dbReference type="SMART" id="SM00387">
    <property type="entry name" value="HATPase_c"/>
    <property type="match status" value="1"/>
</dbReference>
<gene>
    <name evidence="12" type="ORF">HB847_02880</name>
</gene>
<keyword evidence="8" id="KW-0067">ATP-binding</keyword>
<dbReference type="CDD" id="cd00082">
    <property type="entry name" value="HisKA"/>
    <property type="match status" value="1"/>
</dbReference>
<dbReference type="SUPFAM" id="SSF47384">
    <property type="entry name" value="Homodimeric domain of signal transducing histidine kinase"/>
    <property type="match status" value="1"/>
</dbReference>
<evidence type="ECO:0000256" key="2">
    <source>
        <dbReference type="ARBA" id="ARBA00004370"/>
    </source>
</evidence>
<keyword evidence="6" id="KW-0547">Nucleotide-binding</keyword>
<keyword evidence="10" id="KW-0472">Membrane</keyword>
<evidence type="ECO:0000259" key="11">
    <source>
        <dbReference type="PROSITE" id="PS50109"/>
    </source>
</evidence>
<dbReference type="PROSITE" id="PS50109">
    <property type="entry name" value="HIS_KIN"/>
    <property type="match status" value="1"/>
</dbReference>
<dbReference type="Pfam" id="PF00512">
    <property type="entry name" value="HisKA"/>
    <property type="match status" value="1"/>
</dbReference>
<dbReference type="InterPro" id="IPR005467">
    <property type="entry name" value="His_kinase_dom"/>
</dbReference>
<keyword evidence="5" id="KW-0808">Transferase</keyword>
<dbReference type="InterPro" id="IPR036890">
    <property type="entry name" value="HATPase_C_sf"/>
</dbReference>
<organism evidence="12 13">
    <name type="scientific">Listeria booriae</name>
    <dbReference type="NCBI Taxonomy" id="1552123"/>
    <lineage>
        <taxon>Bacteria</taxon>
        <taxon>Bacillati</taxon>
        <taxon>Bacillota</taxon>
        <taxon>Bacilli</taxon>
        <taxon>Bacillales</taxon>
        <taxon>Listeriaceae</taxon>
        <taxon>Listeria</taxon>
    </lineage>
</organism>
<dbReference type="PANTHER" id="PTHR45453:SF1">
    <property type="entry name" value="PHOSPHATE REGULON SENSOR PROTEIN PHOR"/>
    <property type="match status" value="1"/>
</dbReference>
<dbReference type="SMART" id="SM00388">
    <property type="entry name" value="HisKA"/>
    <property type="match status" value="1"/>
</dbReference>
<comment type="subcellular location">
    <subcellularLocation>
        <location evidence="2">Membrane</location>
    </subcellularLocation>
</comment>
<dbReference type="GO" id="GO:0005886">
    <property type="term" value="C:plasma membrane"/>
    <property type="evidence" value="ECO:0007669"/>
    <property type="project" value="TreeGrafter"/>
</dbReference>
<dbReference type="Pfam" id="PF02518">
    <property type="entry name" value="HATPase_c"/>
    <property type="match status" value="1"/>
</dbReference>
<name>A0A841Y293_9LIST</name>
<sequence length="447" mass="51981">MRDSKYKGLFLKTWMTNVIGLIGTIFVFTLIVYLVSVPVINAIQENVFQKSVANFVDGAQKNPLHNLTLKQRVRWQVLVFQDNQLTYSTVDLSLSPQENISEKEYRRTYFNKLDSDDYLKAKYSKQGYNVYISKLKDYRFSIAKHTVILFAVASLVIGVLVSIPITFFYSRSLKKQFTKMNLLLSSLHTLNSGTKYKPSSNMQKEFVLLEENIFNLHKELQRRIDEESKLQKDRLDFIKGTNHELKTPIMSIRLVLEGILAAYPEYKDKQFHLQQCIKRLDSMTQLVNELMAASKATVEFNEGSADLVKVINDIIDIYEPSITYKNINLELIIENREVFLSIPERHTKKIISNLMSNAIKYSRDESTILIRCNESYFFIQNEMNKPAVFNNKDIVKPFYSRSDNNSEEVMPSHGLGLYVVDTLLTKYNYRYTIEQSGSLFTFKIELH</sequence>
<keyword evidence="4" id="KW-0597">Phosphoprotein</keyword>
<feature type="transmembrane region" description="Helical" evidence="10">
    <location>
        <begin position="21"/>
        <end position="43"/>
    </location>
</feature>
<dbReference type="InterPro" id="IPR036097">
    <property type="entry name" value="HisK_dim/P_sf"/>
</dbReference>
<dbReference type="AlphaFoldDB" id="A0A841Y293"/>
<keyword evidence="10" id="KW-1133">Transmembrane helix</keyword>
<evidence type="ECO:0000256" key="8">
    <source>
        <dbReference type="ARBA" id="ARBA00022840"/>
    </source>
</evidence>
<reference evidence="12 13" key="1">
    <citation type="submission" date="2020-03" db="EMBL/GenBank/DDBJ databases">
        <title>Soil Listeria distribution.</title>
        <authorList>
            <person name="Liao J."/>
            <person name="Wiedmann M."/>
        </authorList>
    </citation>
    <scope>NUCLEOTIDE SEQUENCE [LARGE SCALE GENOMIC DNA]</scope>
    <source>
        <strain evidence="12 13">FSL L7-1681</strain>
    </source>
</reference>
<comment type="caution">
    <text evidence="12">The sequence shown here is derived from an EMBL/GenBank/DDBJ whole genome shotgun (WGS) entry which is preliminary data.</text>
</comment>
<evidence type="ECO:0000256" key="6">
    <source>
        <dbReference type="ARBA" id="ARBA00022741"/>
    </source>
</evidence>
<protein>
    <recommendedName>
        <fullName evidence="3">histidine kinase</fullName>
        <ecNumber evidence="3">2.7.13.3</ecNumber>
    </recommendedName>
</protein>
<dbReference type="GO" id="GO:0016036">
    <property type="term" value="P:cellular response to phosphate starvation"/>
    <property type="evidence" value="ECO:0007669"/>
    <property type="project" value="TreeGrafter"/>
</dbReference>